<evidence type="ECO:0000259" key="6">
    <source>
        <dbReference type="Pfam" id="PF07980"/>
    </source>
</evidence>
<dbReference type="Pfam" id="PF07980">
    <property type="entry name" value="SusD_RagB"/>
    <property type="match status" value="1"/>
</dbReference>
<evidence type="ECO:0000256" key="4">
    <source>
        <dbReference type="ARBA" id="ARBA00023136"/>
    </source>
</evidence>
<dbReference type="AlphaFoldDB" id="A0A3E1YDW1"/>
<protein>
    <submittedName>
        <fullName evidence="8">RagB/SusD family nutrient uptake outer membrane protein</fullName>
    </submittedName>
</protein>
<evidence type="ECO:0000313" key="8">
    <source>
        <dbReference type="EMBL" id="RFS24457.1"/>
    </source>
</evidence>
<comment type="similarity">
    <text evidence="2">Belongs to the SusD family.</text>
</comment>
<feature type="domain" description="RagB/SusD" evidence="6">
    <location>
        <begin position="372"/>
        <end position="500"/>
    </location>
</feature>
<dbReference type="InterPro" id="IPR011990">
    <property type="entry name" value="TPR-like_helical_dom_sf"/>
</dbReference>
<evidence type="ECO:0000256" key="1">
    <source>
        <dbReference type="ARBA" id="ARBA00004442"/>
    </source>
</evidence>
<dbReference type="OrthoDB" id="625727at2"/>
<proteinExistence type="inferred from homology"/>
<feature type="domain" description="SusD-like N-terminal" evidence="7">
    <location>
        <begin position="93"/>
        <end position="236"/>
    </location>
</feature>
<dbReference type="GO" id="GO:0009279">
    <property type="term" value="C:cell outer membrane"/>
    <property type="evidence" value="ECO:0007669"/>
    <property type="project" value="UniProtKB-SubCell"/>
</dbReference>
<gene>
    <name evidence="8" type="ORF">DVR12_04400</name>
</gene>
<dbReference type="SUPFAM" id="SSF48452">
    <property type="entry name" value="TPR-like"/>
    <property type="match status" value="1"/>
</dbReference>
<name>A0A3E1YDW1_9BACT</name>
<dbReference type="InterPro" id="IPR012944">
    <property type="entry name" value="SusD_RagB_dom"/>
</dbReference>
<dbReference type="Proteomes" id="UP000260644">
    <property type="component" value="Unassembled WGS sequence"/>
</dbReference>
<keyword evidence="9" id="KW-1185">Reference proteome</keyword>
<accession>A0A3E1YDW1</accession>
<sequence>MYSIKNKNNVYTLLLAIIIAVTGCKKLVEIDPPIDTVGPEIVFKTNDNAANAIAGLYSYMIYNEDQPCLTNGMMTIGGGLIGDELIPTMGAQDLDAYELYTNKIRLSNVWINGMFWGPTYKVIYTANSILEGEAASTSVLLSDSARNQLRSEARLVRGFSYFYLYNLYGDVPMVTSTDVLAHSAMPRTAIDLVKKQVEEDLLFAYQHLPANYDVSRGEKIRPSSYTAAALLARFYLYEKRWADALAMADVVINSGKFTLAATNKVFKANSSEAIWQLKLSANGDKYLQESFYLSPQTDGSMLSEADLEMLFQIDPIILIGLIPNYYLTPSLAGSFENNDLRKKDWIRSLKMPNIEPYNGITYSWPVKHPRLDPETYDVFKPYYTVVRFAELYLISAEAKAQSGDLSGAITDLNTIRSRAGLNGTTATGKEDLLTAILKERRVEFFAEWGHRWFDLKRTEKSATVLGSLTQKQPWSDHSLLLFIPTADIKADPNLKQNPGYSY</sequence>
<reference evidence="8 9" key="1">
    <citation type="submission" date="2018-07" db="EMBL/GenBank/DDBJ databases">
        <title>Chitinophaga K2CV101002-2 sp. nov., isolated from a monsoon evergreen broad-leaved forest soil.</title>
        <authorList>
            <person name="Lv Y."/>
        </authorList>
    </citation>
    <scope>NUCLEOTIDE SEQUENCE [LARGE SCALE GENOMIC DNA]</scope>
    <source>
        <strain evidence="8 9">GDMCC 1.1288</strain>
    </source>
</reference>
<evidence type="ECO:0000256" key="5">
    <source>
        <dbReference type="ARBA" id="ARBA00023237"/>
    </source>
</evidence>
<evidence type="ECO:0000256" key="2">
    <source>
        <dbReference type="ARBA" id="ARBA00006275"/>
    </source>
</evidence>
<dbReference type="EMBL" id="QPMM01000002">
    <property type="protein sequence ID" value="RFS24457.1"/>
    <property type="molecule type" value="Genomic_DNA"/>
</dbReference>
<evidence type="ECO:0000313" key="9">
    <source>
        <dbReference type="Proteomes" id="UP000260644"/>
    </source>
</evidence>
<keyword evidence="5" id="KW-0998">Cell outer membrane</keyword>
<organism evidence="8 9">
    <name type="scientific">Chitinophaga silvatica</name>
    <dbReference type="NCBI Taxonomy" id="2282649"/>
    <lineage>
        <taxon>Bacteria</taxon>
        <taxon>Pseudomonadati</taxon>
        <taxon>Bacteroidota</taxon>
        <taxon>Chitinophagia</taxon>
        <taxon>Chitinophagales</taxon>
        <taxon>Chitinophagaceae</taxon>
        <taxon>Chitinophaga</taxon>
    </lineage>
</organism>
<keyword evidence="3" id="KW-0732">Signal</keyword>
<dbReference type="RefSeq" id="WP_116974266.1">
    <property type="nucleotide sequence ID" value="NZ_QPMM01000002.1"/>
</dbReference>
<keyword evidence="4" id="KW-0472">Membrane</keyword>
<dbReference type="Pfam" id="PF14322">
    <property type="entry name" value="SusD-like_3"/>
    <property type="match status" value="1"/>
</dbReference>
<evidence type="ECO:0000259" key="7">
    <source>
        <dbReference type="Pfam" id="PF14322"/>
    </source>
</evidence>
<comment type="subcellular location">
    <subcellularLocation>
        <location evidence="1">Cell outer membrane</location>
    </subcellularLocation>
</comment>
<comment type="caution">
    <text evidence="8">The sequence shown here is derived from an EMBL/GenBank/DDBJ whole genome shotgun (WGS) entry which is preliminary data.</text>
</comment>
<dbReference type="InterPro" id="IPR033985">
    <property type="entry name" value="SusD-like_N"/>
</dbReference>
<dbReference type="PROSITE" id="PS51257">
    <property type="entry name" value="PROKAR_LIPOPROTEIN"/>
    <property type="match status" value="1"/>
</dbReference>
<dbReference type="Gene3D" id="1.25.40.390">
    <property type="match status" value="1"/>
</dbReference>
<dbReference type="CDD" id="cd08977">
    <property type="entry name" value="SusD"/>
    <property type="match status" value="1"/>
</dbReference>
<evidence type="ECO:0000256" key="3">
    <source>
        <dbReference type="ARBA" id="ARBA00022729"/>
    </source>
</evidence>